<dbReference type="AlphaFoldDB" id="A0A382MCN1"/>
<dbReference type="InterPro" id="IPR011047">
    <property type="entry name" value="Quinoprotein_ADH-like_sf"/>
</dbReference>
<reference evidence="1" key="1">
    <citation type="submission" date="2018-05" db="EMBL/GenBank/DDBJ databases">
        <authorList>
            <person name="Lanie J.A."/>
            <person name="Ng W.-L."/>
            <person name="Kazmierczak K.M."/>
            <person name="Andrzejewski T.M."/>
            <person name="Davidsen T.M."/>
            <person name="Wayne K.J."/>
            <person name="Tettelin H."/>
            <person name="Glass J.I."/>
            <person name="Rusch D."/>
            <person name="Podicherti R."/>
            <person name="Tsui H.-C.T."/>
            <person name="Winkler M.E."/>
        </authorList>
    </citation>
    <scope>NUCLEOTIDE SEQUENCE</scope>
</reference>
<feature type="non-terminal residue" evidence="1">
    <location>
        <position position="1"/>
    </location>
</feature>
<name>A0A382MCN1_9ZZZZ</name>
<proteinExistence type="predicted"/>
<gene>
    <name evidence="1" type="ORF">METZ01_LOCUS299234</name>
</gene>
<dbReference type="SUPFAM" id="SSF50998">
    <property type="entry name" value="Quinoprotein alcohol dehydrogenase-like"/>
    <property type="match status" value="1"/>
</dbReference>
<evidence type="ECO:0008006" key="2">
    <source>
        <dbReference type="Google" id="ProtNLM"/>
    </source>
</evidence>
<dbReference type="InterPro" id="IPR015943">
    <property type="entry name" value="WD40/YVTN_repeat-like_dom_sf"/>
</dbReference>
<dbReference type="Gene3D" id="2.130.10.10">
    <property type="entry name" value="YVTN repeat-like/Quinoprotein amine dehydrogenase"/>
    <property type="match status" value="1"/>
</dbReference>
<protein>
    <recommendedName>
        <fullName evidence="2">Pyrrolo-quinoline quinone</fullName>
    </recommendedName>
</protein>
<dbReference type="EMBL" id="UINC01092632">
    <property type="protein sequence ID" value="SVC46380.1"/>
    <property type="molecule type" value="Genomic_DNA"/>
</dbReference>
<organism evidence="1">
    <name type="scientific">marine metagenome</name>
    <dbReference type="NCBI Taxonomy" id="408172"/>
    <lineage>
        <taxon>unclassified sequences</taxon>
        <taxon>metagenomes</taxon>
        <taxon>ecological metagenomes</taxon>
    </lineage>
</organism>
<evidence type="ECO:0000313" key="1">
    <source>
        <dbReference type="EMBL" id="SVC46380.1"/>
    </source>
</evidence>
<accession>A0A382MCN1</accession>
<sequence length="96" mass="10291">VFTINKAGVLTTGDTQSGERGWQLRLKGPFSATPISAGKHLYFVNERGLLQVVNTVAEEGEIVGTLNLDDQILGSPAVGQGGIYIRSNTKVYKISK</sequence>